<dbReference type="PANTHER" id="PTHR46250">
    <property type="entry name" value="MYB/SANT-LIKE DNA-BINDING DOMAIN PROTEIN-RELATED"/>
    <property type="match status" value="1"/>
</dbReference>
<sequence>MKRLKDKYYVAYDMLNTSGFYWDDTRKCVTIEDPKILTKYLNKHPNKYYTANRPFAHYERLVIMFGKDRATGSMVESAAEALDHMGL</sequence>
<name>A0AAD9TER2_9ROSI</name>
<organism evidence="1 2">
    <name type="scientific">Dipteronia dyeriana</name>
    <dbReference type="NCBI Taxonomy" id="168575"/>
    <lineage>
        <taxon>Eukaryota</taxon>
        <taxon>Viridiplantae</taxon>
        <taxon>Streptophyta</taxon>
        <taxon>Embryophyta</taxon>
        <taxon>Tracheophyta</taxon>
        <taxon>Spermatophyta</taxon>
        <taxon>Magnoliopsida</taxon>
        <taxon>eudicotyledons</taxon>
        <taxon>Gunneridae</taxon>
        <taxon>Pentapetalae</taxon>
        <taxon>rosids</taxon>
        <taxon>malvids</taxon>
        <taxon>Sapindales</taxon>
        <taxon>Sapindaceae</taxon>
        <taxon>Hippocastanoideae</taxon>
        <taxon>Acereae</taxon>
        <taxon>Dipteronia</taxon>
    </lineage>
</organism>
<evidence type="ECO:0000313" key="2">
    <source>
        <dbReference type="Proteomes" id="UP001280121"/>
    </source>
</evidence>
<protein>
    <recommendedName>
        <fullName evidence="3">Myb/SANT-like domain-containing protein</fullName>
    </recommendedName>
</protein>
<dbReference type="EMBL" id="JANJYI010000009">
    <property type="protein sequence ID" value="KAK2634732.1"/>
    <property type="molecule type" value="Genomic_DNA"/>
</dbReference>
<dbReference type="PANTHER" id="PTHR46250:SF18">
    <property type="entry name" value="MYB_SANT-LIKE DOMAIN-CONTAINING PROTEIN"/>
    <property type="match status" value="1"/>
</dbReference>
<reference evidence="1" key="1">
    <citation type="journal article" date="2023" name="Plant J.">
        <title>Genome sequences and population genomics provide insights into the demographic history, inbreeding, and mutation load of two 'living fossil' tree species of Dipteronia.</title>
        <authorList>
            <person name="Feng Y."/>
            <person name="Comes H.P."/>
            <person name="Chen J."/>
            <person name="Zhu S."/>
            <person name="Lu R."/>
            <person name="Zhang X."/>
            <person name="Li P."/>
            <person name="Qiu J."/>
            <person name="Olsen K.M."/>
            <person name="Qiu Y."/>
        </authorList>
    </citation>
    <scope>NUCLEOTIDE SEQUENCE</scope>
    <source>
        <strain evidence="1">KIB01</strain>
    </source>
</reference>
<proteinExistence type="predicted"/>
<gene>
    <name evidence="1" type="ORF">Ddye_029524</name>
</gene>
<keyword evidence="2" id="KW-1185">Reference proteome</keyword>
<dbReference type="Proteomes" id="UP001280121">
    <property type="component" value="Unassembled WGS sequence"/>
</dbReference>
<accession>A0AAD9TER2</accession>
<dbReference type="AlphaFoldDB" id="A0AAD9TER2"/>
<evidence type="ECO:0008006" key="3">
    <source>
        <dbReference type="Google" id="ProtNLM"/>
    </source>
</evidence>
<comment type="caution">
    <text evidence="1">The sequence shown here is derived from an EMBL/GenBank/DDBJ whole genome shotgun (WGS) entry which is preliminary data.</text>
</comment>
<evidence type="ECO:0000313" key="1">
    <source>
        <dbReference type="EMBL" id="KAK2634732.1"/>
    </source>
</evidence>